<keyword evidence="1" id="KW-1133">Transmembrane helix</keyword>
<evidence type="ECO:0000313" key="2">
    <source>
        <dbReference type="EMBL" id="OGM15790.1"/>
    </source>
</evidence>
<comment type="caution">
    <text evidence="2">The sequence shown here is derived from an EMBL/GenBank/DDBJ whole genome shotgun (WGS) entry which is preliminary data.</text>
</comment>
<keyword evidence="1" id="KW-0812">Transmembrane</keyword>
<name>A0A1F7XLB9_9BACT</name>
<evidence type="ECO:0000256" key="1">
    <source>
        <dbReference type="SAM" id="Phobius"/>
    </source>
</evidence>
<evidence type="ECO:0000313" key="3">
    <source>
        <dbReference type="Proteomes" id="UP000177382"/>
    </source>
</evidence>
<reference evidence="2 3" key="1">
    <citation type="journal article" date="2016" name="Nat. Commun.">
        <title>Thousands of microbial genomes shed light on interconnected biogeochemical processes in an aquifer system.</title>
        <authorList>
            <person name="Anantharaman K."/>
            <person name="Brown C.T."/>
            <person name="Hug L.A."/>
            <person name="Sharon I."/>
            <person name="Castelle C.J."/>
            <person name="Probst A.J."/>
            <person name="Thomas B.C."/>
            <person name="Singh A."/>
            <person name="Wilkins M.J."/>
            <person name="Karaoz U."/>
            <person name="Brodie E.L."/>
            <person name="Williams K.H."/>
            <person name="Hubbard S.S."/>
            <person name="Banfield J.F."/>
        </authorList>
    </citation>
    <scope>NUCLEOTIDE SEQUENCE [LARGE SCALE GENOMIC DNA]</scope>
</reference>
<feature type="transmembrane region" description="Helical" evidence="1">
    <location>
        <begin position="12"/>
        <end position="32"/>
    </location>
</feature>
<feature type="transmembrane region" description="Helical" evidence="1">
    <location>
        <begin position="52"/>
        <end position="71"/>
    </location>
</feature>
<dbReference type="InterPro" id="IPR043716">
    <property type="entry name" value="DUF5657"/>
</dbReference>
<dbReference type="Proteomes" id="UP000177382">
    <property type="component" value="Unassembled WGS sequence"/>
</dbReference>
<dbReference type="EMBL" id="MGFX01000001">
    <property type="protein sequence ID" value="OGM15790.1"/>
    <property type="molecule type" value="Genomic_DNA"/>
</dbReference>
<protein>
    <submittedName>
        <fullName evidence="2">Uncharacterized protein</fullName>
    </submittedName>
</protein>
<accession>A0A1F7XLB9</accession>
<organism evidence="2 3">
    <name type="scientific">Candidatus Woesebacteria bacterium RBG_16_42_24</name>
    <dbReference type="NCBI Taxonomy" id="1802485"/>
    <lineage>
        <taxon>Bacteria</taxon>
        <taxon>Candidatus Woeseibacteriota</taxon>
    </lineage>
</organism>
<gene>
    <name evidence="2" type="ORF">A2V97_03405</name>
</gene>
<keyword evidence="1" id="KW-0472">Membrane</keyword>
<proteinExistence type="predicted"/>
<dbReference type="AlphaFoldDB" id="A0A1F7XLB9"/>
<dbReference type="Pfam" id="PF18901">
    <property type="entry name" value="DUF5657"/>
    <property type="match status" value="1"/>
</dbReference>
<sequence length="72" mass="7936">MIPIIGISVWPIVKIAVIIALGLYIAFALVVVRQVQLMTDTLEVGFEGPLRFLAVMHLLFAFAVLIFALIIL</sequence>
<dbReference type="STRING" id="1802485.A2V97_03405"/>